<dbReference type="OrthoDB" id="893570at2"/>
<dbReference type="Pfam" id="PF07609">
    <property type="entry name" value="DUF1572"/>
    <property type="match status" value="1"/>
</dbReference>
<protein>
    <submittedName>
        <fullName evidence="1">DUF1572 domain-containing protein</fullName>
    </submittedName>
</protein>
<dbReference type="AlphaFoldDB" id="A0A5B7SRB5"/>
<dbReference type="SUPFAM" id="SSF109854">
    <property type="entry name" value="DinB/YfiT-like putative metalloenzymes"/>
    <property type="match status" value="1"/>
</dbReference>
<organism evidence="1 2">
    <name type="scientific">Aggregatimonas sangjinii</name>
    <dbReference type="NCBI Taxonomy" id="2583587"/>
    <lineage>
        <taxon>Bacteria</taxon>
        <taxon>Pseudomonadati</taxon>
        <taxon>Bacteroidota</taxon>
        <taxon>Flavobacteriia</taxon>
        <taxon>Flavobacteriales</taxon>
        <taxon>Flavobacteriaceae</taxon>
        <taxon>Aggregatimonas</taxon>
    </lineage>
</organism>
<accession>A0A5B7SRB5</accession>
<evidence type="ECO:0000313" key="2">
    <source>
        <dbReference type="Proteomes" id="UP000310017"/>
    </source>
</evidence>
<dbReference type="RefSeq" id="WP_138853116.1">
    <property type="nucleotide sequence ID" value="NZ_CP040710.1"/>
</dbReference>
<reference evidence="1 2" key="1">
    <citation type="submission" date="2019-05" db="EMBL/GenBank/DDBJ databases">
        <title>Genome sequencing of F202Z8.</title>
        <authorList>
            <person name="Kwon Y.M."/>
        </authorList>
    </citation>
    <scope>NUCLEOTIDE SEQUENCE [LARGE SCALE GENOMIC DNA]</scope>
    <source>
        <strain evidence="1 2">F202Z8</strain>
    </source>
</reference>
<dbReference type="EMBL" id="CP040710">
    <property type="protein sequence ID" value="QCX00772.1"/>
    <property type="molecule type" value="Genomic_DNA"/>
</dbReference>
<dbReference type="Proteomes" id="UP000310017">
    <property type="component" value="Chromosome"/>
</dbReference>
<dbReference type="Gene3D" id="1.20.120.450">
    <property type="entry name" value="dinb family like domain"/>
    <property type="match status" value="1"/>
</dbReference>
<proteinExistence type="predicted"/>
<keyword evidence="2" id="KW-1185">Reference proteome</keyword>
<sequence length="147" mass="17020">MKEALLVLFERDLNKVKTELEAYTDEALLWEVTDTVKNSGGNLCLHLIGNLKTYIGQGLAQEPYVRQRELEFSAKDVPRTTLLQELDETIAVVKKGIHQLDEEQLQDNFPIKITAEETGMVVTLLHLYGHLTYHLGQLHYHRRFFDR</sequence>
<dbReference type="InterPro" id="IPR011466">
    <property type="entry name" value="DUF1572"/>
</dbReference>
<dbReference type="InterPro" id="IPR034660">
    <property type="entry name" value="DinB/YfiT-like"/>
</dbReference>
<evidence type="ECO:0000313" key="1">
    <source>
        <dbReference type="EMBL" id="QCX00772.1"/>
    </source>
</evidence>
<name>A0A5B7SRB5_9FLAO</name>
<dbReference type="KEGG" id="asag:FGM00_11880"/>
<gene>
    <name evidence="1" type="ORF">FGM00_11880</name>
</gene>